<evidence type="ECO:0000256" key="2">
    <source>
        <dbReference type="ARBA" id="ARBA00006897"/>
    </source>
</evidence>
<feature type="domain" description="CAAX prenyl protease 2/Lysostaphin resistance protein A-like" evidence="12">
    <location>
        <begin position="107"/>
        <end position="213"/>
    </location>
</feature>
<dbReference type="Proteomes" id="UP000266188">
    <property type="component" value="Unassembled WGS sequence"/>
</dbReference>
<gene>
    <name evidence="13" type="ORF">PHISCL_09218</name>
</gene>
<evidence type="ECO:0000256" key="6">
    <source>
        <dbReference type="ARBA" id="ARBA00022824"/>
    </source>
</evidence>
<evidence type="ECO:0000256" key="10">
    <source>
        <dbReference type="ARBA" id="ARBA00049729"/>
    </source>
</evidence>
<dbReference type="InterPro" id="IPR039731">
    <property type="entry name" value="Rce1"/>
</dbReference>
<evidence type="ECO:0000256" key="3">
    <source>
        <dbReference type="ARBA" id="ARBA00022670"/>
    </source>
</evidence>
<keyword evidence="8 11" id="KW-0472">Membrane</keyword>
<dbReference type="OrthoDB" id="271604at2759"/>
<dbReference type="GO" id="GO:0071586">
    <property type="term" value="P:CAAX-box protein processing"/>
    <property type="evidence" value="ECO:0007669"/>
    <property type="project" value="InterPro"/>
</dbReference>
<keyword evidence="7 11" id="KW-1133">Transmembrane helix</keyword>
<evidence type="ECO:0000256" key="8">
    <source>
        <dbReference type="ARBA" id="ARBA00023136"/>
    </source>
</evidence>
<feature type="transmembrane region" description="Helical" evidence="11">
    <location>
        <begin position="62"/>
        <end position="82"/>
    </location>
</feature>
<reference evidence="14" key="1">
    <citation type="submission" date="2017-02" db="EMBL/GenBank/DDBJ databases">
        <authorList>
            <person name="Tafer H."/>
            <person name="Lopandic K."/>
        </authorList>
    </citation>
    <scope>NUCLEOTIDE SEQUENCE [LARGE SCALE GENOMIC DNA]</scope>
    <source>
        <strain evidence="14">CBS 366.77</strain>
    </source>
</reference>
<evidence type="ECO:0000256" key="9">
    <source>
        <dbReference type="ARBA" id="ARBA00047280"/>
    </source>
</evidence>
<evidence type="ECO:0000256" key="1">
    <source>
        <dbReference type="ARBA" id="ARBA00004477"/>
    </source>
</evidence>
<keyword evidence="14" id="KW-1185">Reference proteome</keyword>
<sequence length="293" mass="32561">MSSTTKPSATLSRDAPSVIRARIRAVTLSCIISSFAVLWLIIEKSDASFSEALKLMGWWPVHVSDVAQTLFLTAILFIGPLFERGVAEGEWRDWLRGSKITETLGGWIGWRNYVAGPITEEVIFRSAIVPLHLLARVSPGHIVFIAPLYFGVAHVHHFYEFRVSHPDTSIIASVLRSLFQFAYTTMFGWYATFVYLRTGSFLAVILAHSFCNWCGLPRLWGRVVSGVSVSPPFMKGKEDVDAQMAETSQGQLGIGWTITYYTLLFAGAIGFYSALWPLTQSPYALASFTTSSK</sequence>
<evidence type="ECO:0000256" key="11">
    <source>
        <dbReference type="SAM" id="Phobius"/>
    </source>
</evidence>
<comment type="subcellular location">
    <subcellularLocation>
        <location evidence="1">Endoplasmic reticulum membrane</location>
        <topology evidence="1">Multi-pass membrane protein</topology>
    </subcellularLocation>
</comment>
<dbReference type="GO" id="GO:0005789">
    <property type="term" value="C:endoplasmic reticulum membrane"/>
    <property type="evidence" value="ECO:0007669"/>
    <property type="project" value="UniProtKB-SubCell"/>
</dbReference>
<keyword evidence="4 11" id="KW-0812">Transmembrane</keyword>
<evidence type="ECO:0000259" key="12">
    <source>
        <dbReference type="Pfam" id="PF02517"/>
    </source>
</evidence>
<keyword evidence="5" id="KW-0378">Hydrolase</keyword>
<dbReference type="EMBL" id="MVGC01000551">
    <property type="protein sequence ID" value="RJE18451.1"/>
    <property type="molecule type" value="Genomic_DNA"/>
</dbReference>
<protein>
    <recommendedName>
        <fullName evidence="10">intramembrane prenyl-peptidase Rce1</fullName>
        <ecNumber evidence="10">3.4.26.1</ecNumber>
    </recommendedName>
</protein>
<organism evidence="13 14">
    <name type="scientific">Aspergillus sclerotialis</name>
    <dbReference type="NCBI Taxonomy" id="2070753"/>
    <lineage>
        <taxon>Eukaryota</taxon>
        <taxon>Fungi</taxon>
        <taxon>Dikarya</taxon>
        <taxon>Ascomycota</taxon>
        <taxon>Pezizomycotina</taxon>
        <taxon>Eurotiomycetes</taxon>
        <taxon>Eurotiomycetidae</taxon>
        <taxon>Eurotiales</taxon>
        <taxon>Aspergillaceae</taxon>
        <taxon>Aspergillus</taxon>
        <taxon>Aspergillus subgen. Polypaecilum</taxon>
    </lineage>
</organism>
<evidence type="ECO:0000313" key="13">
    <source>
        <dbReference type="EMBL" id="RJE18451.1"/>
    </source>
</evidence>
<dbReference type="EC" id="3.4.26.1" evidence="10"/>
<keyword evidence="6" id="KW-0256">Endoplasmic reticulum</keyword>
<comment type="catalytic activity">
    <reaction evidence="9">
        <text>Hydrolyzes the peptide bond -P2-(S-farnesyl or geranylgeranyl)C-P1'-P2'-P3'-COOH where P1' and P2' are amino acids with aliphatic sidechains and P3' is any C-terminal residue.</text>
        <dbReference type="EC" id="3.4.26.1"/>
    </reaction>
</comment>
<evidence type="ECO:0000256" key="5">
    <source>
        <dbReference type="ARBA" id="ARBA00022801"/>
    </source>
</evidence>
<comment type="similarity">
    <text evidence="2">Belongs to the peptidase U48 family.</text>
</comment>
<feature type="transmembrane region" description="Helical" evidence="11">
    <location>
        <begin position="21"/>
        <end position="42"/>
    </location>
</feature>
<dbReference type="GO" id="GO:0004222">
    <property type="term" value="F:metalloendopeptidase activity"/>
    <property type="evidence" value="ECO:0007669"/>
    <property type="project" value="InterPro"/>
</dbReference>
<dbReference type="STRING" id="2070753.A0A3A2ZMW0"/>
<dbReference type="AlphaFoldDB" id="A0A3A2ZMW0"/>
<comment type="caution">
    <text evidence="13">The sequence shown here is derived from an EMBL/GenBank/DDBJ whole genome shotgun (WGS) entry which is preliminary data.</text>
</comment>
<dbReference type="PANTHER" id="PTHR13046">
    <property type="entry name" value="PROTEASE U48 CAAX PRENYL PROTEASE RCE1"/>
    <property type="match status" value="1"/>
</dbReference>
<proteinExistence type="inferred from homology"/>
<dbReference type="Pfam" id="PF02517">
    <property type="entry name" value="Rce1-like"/>
    <property type="match status" value="1"/>
</dbReference>
<evidence type="ECO:0000256" key="7">
    <source>
        <dbReference type="ARBA" id="ARBA00022989"/>
    </source>
</evidence>
<evidence type="ECO:0000313" key="14">
    <source>
        <dbReference type="Proteomes" id="UP000266188"/>
    </source>
</evidence>
<accession>A0A3A2ZMW0</accession>
<keyword evidence="3" id="KW-0645">Protease</keyword>
<name>A0A3A2ZMW0_9EURO</name>
<dbReference type="PANTHER" id="PTHR13046:SF0">
    <property type="entry name" value="CAAX PRENYL PROTEASE 2"/>
    <property type="match status" value="1"/>
</dbReference>
<dbReference type="InterPro" id="IPR003675">
    <property type="entry name" value="Rce1/LyrA-like_dom"/>
</dbReference>
<evidence type="ECO:0000256" key="4">
    <source>
        <dbReference type="ARBA" id="ARBA00022692"/>
    </source>
</evidence>
<feature type="transmembrane region" description="Helical" evidence="11">
    <location>
        <begin position="258"/>
        <end position="278"/>
    </location>
</feature>
<feature type="transmembrane region" description="Helical" evidence="11">
    <location>
        <begin position="133"/>
        <end position="150"/>
    </location>
</feature>